<dbReference type="PRINTS" id="PR00073">
    <property type="entry name" value="COPRGNOXDASE"/>
</dbReference>
<dbReference type="AlphaFoldDB" id="Q132K4"/>
<dbReference type="NCBIfam" id="NF003727">
    <property type="entry name" value="PRK05330.1"/>
    <property type="match status" value="1"/>
</dbReference>
<keyword evidence="6" id="KW-0350">Heme biosynthesis</keyword>
<evidence type="ECO:0000256" key="7">
    <source>
        <dbReference type="ARBA" id="ARBA00023244"/>
    </source>
</evidence>
<dbReference type="Gene3D" id="3.40.1500.10">
    <property type="entry name" value="Coproporphyrinogen III oxidase, aerobic"/>
    <property type="match status" value="1"/>
</dbReference>
<organism evidence="8 9">
    <name type="scientific">Rhodopseudomonas palustris (strain BisB5)</name>
    <dbReference type="NCBI Taxonomy" id="316057"/>
    <lineage>
        <taxon>Bacteria</taxon>
        <taxon>Pseudomonadati</taxon>
        <taxon>Pseudomonadota</taxon>
        <taxon>Alphaproteobacteria</taxon>
        <taxon>Hyphomicrobiales</taxon>
        <taxon>Nitrobacteraceae</taxon>
        <taxon>Rhodopseudomonas</taxon>
    </lineage>
</organism>
<dbReference type="GO" id="GO:0004109">
    <property type="term" value="F:coproporphyrinogen oxidase activity"/>
    <property type="evidence" value="ECO:0007669"/>
    <property type="project" value="UniProtKB-EC"/>
</dbReference>
<dbReference type="STRING" id="316057.RPD_3764"/>
<keyword evidence="5 8" id="KW-0560">Oxidoreductase</keyword>
<dbReference type="InterPro" id="IPR036406">
    <property type="entry name" value="Coprogen_oxidase_aer_sf"/>
</dbReference>
<dbReference type="KEGG" id="rpd:RPD_3764"/>
<accession>Q132K4</accession>
<comment type="pathway">
    <text evidence="1">Porphyrin-containing compound metabolism; protoporphyrin-IX biosynthesis; protoporphyrinogen-IX from coproporphyrinogen-III (O2 route): step 1/1.</text>
</comment>
<evidence type="ECO:0000256" key="2">
    <source>
        <dbReference type="ARBA" id="ARBA00010644"/>
    </source>
</evidence>
<dbReference type="GO" id="GO:0005737">
    <property type="term" value="C:cytoplasm"/>
    <property type="evidence" value="ECO:0007669"/>
    <property type="project" value="TreeGrafter"/>
</dbReference>
<keyword evidence="7" id="KW-0627">Porphyrin biosynthesis</keyword>
<evidence type="ECO:0000256" key="4">
    <source>
        <dbReference type="ARBA" id="ARBA00012869"/>
    </source>
</evidence>
<name>Q132K4_RHOPS</name>
<reference evidence="8 9" key="1">
    <citation type="submission" date="2006-03" db="EMBL/GenBank/DDBJ databases">
        <title>Complete sequence of Rhodopseudomonas palustris BisB5.</title>
        <authorList>
            <consortium name="US DOE Joint Genome Institute"/>
            <person name="Copeland A."/>
            <person name="Lucas S."/>
            <person name="Lapidus A."/>
            <person name="Barry K."/>
            <person name="Detter J.C."/>
            <person name="Glavina del Rio T."/>
            <person name="Hammon N."/>
            <person name="Israni S."/>
            <person name="Dalin E."/>
            <person name="Tice H."/>
            <person name="Pitluck S."/>
            <person name="Chain P."/>
            <person name="Malfatti S."/>
            <person name="Shin M."/>
            <person name="Vergez L."/>
            <person name="Schmutz J."/>
            <person name="Larimer F."/>
            <person name="Land M."/>
            <person name="Hauser L."/>
            <person name="Pelletier D.A."/>
            <person name="Kyrpides N."/>
            <person name="Lykidis A."/>
            <person name="Oda Y."/>
            <person name="Harwood C.S."/>
            <person name="Richardson P."/>
        </authorList>
    </citation>
    <scope>NUCLEOTIDE SEQUENCE [LARGE SCALE GENOMIC DNA]</scope>
    <source>
        <strain evidence="8 9">BisB5</strain>
    </source>
</reference>
<dbReference type="InterPro" id="IPR001260">
    <property type="entry name" value="Coprogen_oxidase_aer"/>
</dbReference>
<dbReference type="Proteomes" id="UP000001818">
    <property type="component" value="Chromosome"/>
</dbReference>
<evidence type="ECO:0000256" key="3">
    <source>
        <dbReference type="ARBA" id="ARBA00011738"/>
    </source>
</evidence>
<evidence type="ECO:0000256" key="6">
    <source>
        <dbReference type="ARBA" id="ARBA00023133"/>
    </source>
</evidence>
<dbReference type="GO" id="GO:0006782">
    <property type="term" value="P:protoporphyrinogen IX biosynthetic process"/>
    <property type="evidence" value="ECO:0007669"/>
    <property type="project" value="TreeGrafter"/>
</dbReference>
<protein>
    <recommendedName>
        <fullName evidence="4">coproporphyrinogen oxidase</fullName>
        <ecNumber evidence="4">1.3.3.3</ecNumber>
    </recommendedName>
</protein>
<dbReference type="HOGENOM" id="CLU_026169_0_1_5"/>
<dbReference type="SUPFAM" id="SSF102886">
    <property type="entry name" value="Coproporphyrinogen III oxidase"/>
    <property type="match status" value="1"/>
</dbReference>
<evidence type="ECO:0000313" key="8">
    <source>
        <dbReference type="EMBL" id="ABE40985.1"/>
    </source>
</evidence>
<dbReference type="PANTHER" id="PTHR10755:SF0">
    <property type="entry name" value="OXYGEN-DEPENDENT COPROPORPHYRINOGEN-III OXIDASE, MITOCHONDRIAL"/>
    <property type="match status" value="1"/>
</dbReference>
<dbReference type="EMBL" id="CP000283">
    <property type="protein sequence ID" value="ABE40985.1"/>
    <property type="molecule type" value="Genomic_DNA"/>
</dbReference>
<dbReference type="PANTHER" id="PTHR10755">
    <property type="entry name" value="COPROPORPHYRINOGEN III OXIDASE, MITOCHONDRIAL"/>
    <property type="match status" value="1"/>
</dbReference>
<proteinExistence type="inferred from homology"/>
<dbReference type="PIRSF" id="PIRSF000166">
    <property type="entry name" value="Coproporphyri_ox"/>
    <property type="match status" value="1"/>
</dbReference>
<comment type="subunit">
    <text evidence="3">Homodimer.</text>
</comment>
<dbReference type="EC" id="1.3.3.3" evidence="4"/>
<dbReference type="eggNOG" id="COG0408">
    <property type="taxonomic scope" value="Bacteria"/>
</dbReference>
<sequence>MASKAQRIMAMTIDTELDTATTSRVEHQRAQARTWFESLRDRICAEVEALEREAPAELFPGTPATFTYKPWQRKTGAGGGVGGFLSNGRLFEKIGIHTSSANGRLTPEMAKTLPGDGQSLDYVSTSISLIMHPRSPRVPTVHMNTRFLSTAQGWFGGGADLTPMLPEQRSQDAEDAVTFHAAMKRACDAHDPGYYGKFKPWADTYFFLPHRGTARGVGGIFYDHLNSGDFDRDFAFTRDVGLALLAVYPKIVRQRMQESWTEEERAQQLACRGLYVEFNLLYDRGTMFGLQTGGNTETIMSSMPPLVSWS</sequence>
<dbReference type="Pfam" id="PF01218">
    <property type="entry name" value="Coprogen_oxidas"/>
    <property type="match status" value="1"/>
</dbReference>
<comment type="similarity">
    <text evidence="2">Belongs to the aerobic coproporphyrinogen-III oxidase family.</text>
</comment>
<gene>
    <name evidence="8" type="ordered locus">RPD_3764</name>
</gene>
<evidence type="ECO:0000256" key="5">
    <source>
        <dbReference type="ARBA" id="ARBA00023002"/>
    </source>
</evidence>
<evidence type="ECO:0000313" key="9">
    <source>
        <dbReference type="Proteomes" id="UP000001818"/>
    </source>
</evidence>
<evidence type="ECO:0000256" key="1">
    <source>
        <dbReference type="ARBA" id="ARBA00005168"/>
    </source>
</evidence>